<dbReference type="InterPro" id="IPR006139">
    <property type="entry name" value="D-isomer_2_OHA_DH_cat_dom"/>
</dbReference>
<sequence length="323" mass="35510">MNRVLITSRSFGKVYKNSIEMLEEGGCEIIKSPYPRALKEKELLELIGDIDAVIVGVDELTARVIEIADRLKVISKHGVGVDNIDVEAASKKGILVTTTPGTNANAVADFTFGLILSLSRSICKAEHSLKCGEWRRIIGHETGGKILGVVGTGRIGRAVINRARGFNMRVLAYDITPDKKLASQLKVEYVSLETLLASSDFVTLHIPLTEKTRNMLGEKEISLMKPSAYLINTARGEILDEDALYSALREKKIAGAAVDVYEEEPLPADSRLLKLDNLITTPHIAAYTYEALQEMGIMTAKNVLRVLKGEHPISAVNFPQFHR</sequence>
<evidence type="ECO:0000313" key="8">
    <source>
        <dbReference type="EMBL" id="TET28803.1"/>
    </source>
</evidence>
<dbReference type="InterPro" id="IPR029752">
    <property type="entry name" value="D-isomer_DH_CS1"/>
</dbReference>
<dbReference type="PROSITE" id="PS00065">
    <property type="entry name" value="D_2_HYDROXYACID_DH_1"/>
    <property type="match status" value="1"/>
</dbReference>
<feature type="domain" description="D-isomer specific 2-hydroxyacid dehydrogenase NAD-binding" evidence="7">
    <location>
        <begin position="112"/>
        <end position="285"/>
    </location>
</feature>
<dbReference type="SUPFAM" id="SSF51735">
    <property type="entry name" value="NAD(P)-binding Rossmann-fold domains"/>
    <property type="match status" value="1"/>
</dbReference>
<dbReference type="FunFam" id="3.40.50.720:FF:000203">
    <property type="entry name" value="D-3-phosphoglycerate dehydrogenase (SerA)"/>
    <property type="match status" value="1"/>
</dbReference>
<dbReference type="GO" id="GO:0008652">
    <property type="term" value="P:amino acid biosynthetic process"/>
    <property type="evidence" value="ECO:0007669"/>
    <property type="project" value="UniProtKB-KW"/>
</dbReference>
<evidence type="ECO:0000256" key="1">
    <source>
        <dbReference type="ARBA" id="ARBA00005854"/>
    </source>
</evidence>
<dbReference type="Pfam" id="PF02826">
    <property type="entry name" value="2-Hacid_dh_C"/>
    <property type="match status" value="1"/>
</dbReference>
<evidence type="ECO:0000256" key="2">
    <source>
        <dbReference type="ARBA" id="ARBA00022605"/>
    </source>
</evidence>
<dbReference type="Gene3D" id="3.40.50.720">
    <property type="entry name" value="NAD(P)-binding Rossmann-like Domain"/>
    <property type="match status" value="2"/>
</dbReference>
<dbReference type="Proteomes" id="UP000316517">
    <property type="component" value="Unassembled WGS sequence"/>
</dbReference>
<evidence type="ECO:0000256" key="3">
    <source>
        <dbReference type="ARBA" id="ARBA00023002"/>
    </source>
</evidence>
<protein>
    <submittedName>
        <fullName evidence="8">Hydroxyacid dehydrogenase</fullName>
    </submittedName>
</protein>
<keyword evidence="3 5" id="KW-0560">Oxidoreductase</keyword>
<dbReference type="Pfam" id="PF00389">
    <property type="entry name" value="2-Hacid_dh"/>
    <property type="match status" value="1"/>
</dbReference>
<name>A0A523TER8_UNCAE</name>
<dbReference type="CDD" id="cd12172">
    <property type="entry name" value="PGDH_like_2"/>
    <property type="match status" value="1"/>
</dbReference>
<proteinExistence type="inferred from homology"/>
<evidence type="ECO:0000259" key="6">
    <source>
        <dbReference type="Pfam" id="PF00389"/>
    </source>
</evidence>
<dbReference type="GO" id="GO:0051287">
    <property type="term" value="F:NAD binding"/>
    <property type="evidence" value="ECO:0007669"/>
    <property type="project" value="InterPro"/>
</dbReference>
<dbReference type="InterPro" id="IPR006140">
    <property type="entry name" value="D-isomer_DH_NAD-bd"/>
</dbReference>
<keyword evidence="4" id="KW-0520">NAD</keyword>
<dbReference type="PROSITE" id="PS00671">
    <property type="entry name" value="D_2_HYDROXYACID_DH_3"/>
    <property type="match status" value="1"/>
</dbReference>
<dbReference type="AlphaFoldDB" id="A0A523TER8"/>
<evidence type="ECO:0000256" key="5">
    <source>
        <dbReference type="RuleBase" id="RU003719"/>
    </source>
</evidence>
<dbReference type="PROSITE" id="PS00670">
    <property type="entry name" value="D_2_HYDROXYACID_DH_2"/>
    <property type="match status" value="1"/>
</dbReference>
<dbReference type="InterPro" id="IPR050857">
    <property type="entry name" value="D-2-hydroxyacid_DH"/>
</dbReference>
<dbReference type="InterPro" id="IPR029753">
    <property type="entry name" value="D-isomer_DH_CS"/>
</dbReference>
<dbReference type="EMBL" id="SOJT01000116">
    <property type="protein sequence ID" value="TET28803.1"/>
    <property type="molecule type" value="Genomic_DNA"/>
</dbReference>
<dbReference type="GO" id="GO:0016616">
    <property type="term" value="F:oxidoreductase activity, acting on the CH-OH group of donors, NAD or NADP as acceptor"/>
    <property type="evidence" value="ECO:0007669"/>
    <property type="project" value="InterPro"/>
</dbReference>
<organism evidence="8 9">
    <name type="scientific">Aerophobetes bacterium</name>
    <dbReference type="NCBI Taxonomy" id="2030807"/>
    <lineage>
        <taxon>Bacteria</taxon>
        <taxon>Candidatus Aerophobota</taxon>
    </lineage>
</organism>
<gene>
    <name evidence="8" type="ORF">E3J68_02730</name>
</gene>
<accession>A0A523TER8</accession>
<reference evidence="8 9" key="1">
    <citation type="submission" date="2019-03" db="EMBL/GenBank/DDBJ databases">
        <title>Metabolic potential of uncultured bacteria and archaea associated with petroleum seepage in deep-sea sediments.</title>
        <authorList>
            <person name="Dong X."/>
            <person name="Hubert C."/>
        </authorList>
    </citation>
    <scope>NUCLEOTIDE SEQUENCE [LARGE SCALE GENOMIC DNA]</scope>
    <source>
        <strain evidence="8">E44_bin3</strain>
    </source>
</reference>
<evidence type="ECO:0000313" key="9">
    <source>
        <dbReference type="Proteomes" id="UP000316517"/>
    </source>
</evidence>
<dbReference type="SUPFAM" id="SSF52283">
    <property type="entry name" value="Formate/glycerate dehydrogenase catalytic domain-like"/>
    <property type="match status" value="1"/>
</dbReference>
<feature type="domain" description="D-isomer specific 2-hydroxyacid dehydrogenase catalytic" evidence="6">
    <location>
        <begin position="13"/>
        <end position="317"/>
    </location>
</feature>
<keyword evidence="2" id="KW-0028">Amino-acid biosynthesis</keyword>
<comment type="caution">
    <text evidence="8">The sequence shown here is derived from an EMBL/GenBank/DDBJ whole genome shotgun (WGS) entry which is preliminary data.</text>
</comment>
<dbReference type="InterPro" id="IPR036291">
    <property type="entry name" value="NAD(P)-bd_dom_sf"/>
</dbReference>
<dbReference type="PANTHER" id="PTHR42789:SF1">
    <property type="entry name" value="D-ISOMER SPECIFIC 2-HYDROXYACID DEHYDROGENASE FAMILY PROTEIN (AFU_ORTHOLOGUE AFUA_6G10090)"/>
    <property type="match status" value="1"/>
</dbReference>
<dbReference type="PANTHER" id="PTHR42789">
    <property type="entry name" value="D-ISOMER SPECIFIC 2-HYDROXYACID DEHYDROGENASE FAMILY PROTEIN (AFU_ORTHOLOGUE AFUA_6G10090)"/>
    <property type="match status" value="1"/>
</dbReference>
<evidence type="ECO:0000256" key="4">
    <source>
        <dbReference type="ARBA" id="ARBA00023027"/>
    </source>
</evidence>
<evidence type="ECO:0000259" key="7">
    <source>
        <dbReference type="Pfam" id="PF02826"/>
    </source>
</evidence>
<comment type="similarity">
    <text evidence="1 5">Belongs to the D-isomer specific 2-hydroxyacid dehydrogenase family.</text>
</comment>